<keyword evidence="3" id="KW-1185">Reference proteome</keyword>
<organism evidence="2 3">
    <name type="scientific">Flavobacterium crocinum</name>
    <dbReference type="NCBI Taxonomy" id="2183896"/>
    <lineage>
        <taxon>Bacteria</taxon>
        <taxon>Pseudomonadati</taxon>
        <taxon>Bacteroidota</taxon>
        <taxon>Flavobacteriia</taxon>
        <taxon>Flavobacteriales</taxon>
        <taxon>Flavobacteriaceae</taxon>
        <taxon>Flavobacterium</taxon>
    </lineage>
</organism>
<dbReference type="Proteomes" id="UP000245250">
    <property type="component" value="Chromosome"/>
</dbReference>
<feature type="transmembrane region" description="Helical" evidence="1">
    <location>
        <begin position="69"/>
        <end position="88"/>
    </location>
</feature>
<feature type="transmembrane region" description="Helical" evidence="1">
    <location>
        <begin position="108"/>
        <end position="126"/>
    </location>
</feature>
<keyword evidence="1" id="KW-0472">Membrane</keyword>
<dbReference type="EMBL" id="CP029255">
    <property type="protein sequence ID" value="AWK03685.1"/>
    <property type="molecule type" value="Genomic_DNA"/>
</dbReference>
<dbReference type="OrthoDB" id="1375605at2"/>
<proteinExistence type="predicted"/>
<evidence type="ECO:0000256" key="1">
    <source>
        <dbReference type="SAM" id="Phobius"/>
    </source>
</evidence>
<feature type="transmembrane region" description="Helical" evidence="1">
    <location>
        <begin position="7"/>
        <end position="23"/>
    </location>
</feature>
<evidence type="ECO:0000313" key="3">
    <source>
        <dbReference type="Proteomes" id="UP000245250"/>
    </source>
</evidence>
<dbReference type="AlphaFoldDB" id="A0A2S1YI07"/>
<name>A0A2S1YI07_9FLAO</name>
<evidence type="ECO:0000313" key="2">
    <source>
        <dbReference type="EMBL" id="AWK03685.1"/>
    </source>
</evidence>
<gene>
    <name evidence="2" type="ORF">HYN56_05375</name>
</gene>
<sequence>MFLKKYGLILYLYIVAFISYIIHKGVFFILKIQEQNFYFSLEILYLIFLFFSTLLLIGLLLIRKNKFDSVGMLFMLGTFIQMFLYYGFLRLILSNNIQNLPVEKKNFFLTFLLFLLFQTILTARLLNEKR</sequence>
<dbReference type="KEGG" id="fcr:HYN56_05375"/>
<accession>A0A2S1YI07</accession>
<keyword evidence="1" id="KW-0812">Transmembrane</keyword>
<keyword evidence="1" id="KW-1133">Transmembrane helix</keyword>
<feature type="transmembrane region" description="Helical" evidence="1">
    <location>
        <begin position="43"/>
        <end position="62"/>
    </location>
</feature>
<protein>
    <submittedName>
        <fullName evidence="2">Uncharacterized protein</fullName>
    </submittedName>
</protein>
<reference evidence="2 3" key="1">
    <citation type="submission" date="2018-05" db="EMBL/GenBank/DDBJ databases">
        <title>Genome sequencing of Flavobacterium sp. HYN0056.</title>
        <authorList>
            <person name="Yi H."/>
            <person name="Baek C."/>
        </authorList>
    </citation>
    <scope>NUCLEOTIDE SEQUENCE [LARGE SCALE GENOMIC DNA]</scope>
    <source>
        <strain evidence="2 3">HYN0056</strain>
    </source>
</reference>